<dbReference type="Pfam" id="PF05347">
    <property type="entry name" value="Complex1_LYR"/>
    <property type="match status" value="1"/>
</dbReference>
<comment type="caution">
    <text evidence="2">The sequence shown here is derived from an EMBL/GenBank/DDBJ whole genome shotgun (WGS) entry which is preliminary data.</text>
</comment>
<dbReference type="AlphaFoldDB" id="A0A5A8DEC6"/>
<dbReference type="PANTHER" id="PTHR21207:SF2">
    <property type="entry name" value="PARKIN COREGULATED GENE PROTEIN"/>
    <property type="match status" value="1"/>
</dbReference>
<evidence type="ECO:0000313" key="3">
    <source>
        <dbReference type="Proteomes" id="UP000322899"/>
    </source>
</evidence>
<dbReference type="GO" id="GO:0051879">
    <property type="term" value="F:Hsp90 protein binding"/>
    <property type="evidence" value="ECO:0007669"/>
    <property type="project" value="TreeGrafter"/>
</dbReference>
<dbReference type="InterPro" id="IPR019399">
    <property type="entry name" value="Parkin_co-regulated_protein"/>
</dbReference>
<gene>
    <name evidence="2" type="ORF">FNF27_07891</name>
</gene>
<sequence>MRKATRPSAEALSLYRACLRSARKCPSESKAAEMAIYSRLRFEDARSAPREQAAALLSEGWREVEEMDFYHRAREAKNQHSAPLAECLRAGTGMGGTVGKPRAEPLHAAAPPVAGPSVKATTKRYNPPNTFFRKLFERGDLPIRVKHTGSGIRVDWTKPADKVDLHHFLPVFVSGLREVEEPYMSLAQFGTQDLLAVGGDRLLPVVPQLVQPLREALATRDPGIVRRVMLVMQRLVTCGDLVGEALVPFYRQLLPVLSIFKSKHDDLGDAIDYGQRFRRSMGDLVQETLETLELHGGPDAFINLRYCVPSYESVVYTV</sequence>
<organism evidence="2 3">
    <name type="scientific">Cafeteria roenbergensis</name>
    <name type="common">Marine flagellate</name>
    <dbReference type="NCBI Taxonomy" id="33653"/>
    <lineage>
        <taxon>Eukaryota</taxon>
        <taxon>Sar</taxon>
        <taxon>Stramenopiles</taxon>
        <taxon>Bigyra</taxon>
        <taxon>Opalozoa</taxon>
        <taxon>Bicosoecida</taxon>
        <taxon>Cafeteriaceae</taxon>
        <taxon>Cafeteria</taxon>
    </lineage>
</organism>
<feature type="domain" description="Complex 1 LYR protein" evidence="1">
    <location>
        <begin position="10"/>
        <end position="65"/>
    </location>
</feature>
<accession>A0A5A8DEC6</accession>
<dbReference type="EMBL" id="VLTO01000108">
    <property type="protein sequence ID" value="KAA0163756.1"/>
    <property type="molecule type" value="Genomic_DNA"/>
</dbReference>
<dbReference type="InterPro" id="IPR008011">
    <property type="entry name" value="Complex1_LYR_dom"/>
</dbReference>
<proteinExistence type="predicted"/>
<reference evidence="2 3" key="1">
    <citation type="submission" date="2019-07" db="EMBL/GenBank/DDBJ databases">
        <title>Genomes of Cafeteria roenbergensis.</title>
        <authorList>
            <person name="Fischer M.G."/>
            <person name="Hackl T."/>
            <person name="Roman M."/>
        </authorList>
    </citation>
    <scope>NUCLEOTIDE SEQUENCE [LARGE SCALE GENOMIC DNA]</scope>
    <source>
        <strain evidence="2 3">E4-10P</strain>
    </source>
</reference>
<dbReference type="PANTHER" id="PTHR21207">
    <property type="entry name" value="PARKIN COREGULATED GENE PROTEIN PARK2 COREGULATED"/>
    <property type="match status" value="1"/>
</dbReference>
<dbReference type="GO" id="GO:0030544">
    <property type="term" value="F:Hsp70 protein binding"/>
    <property type="evidence" value="ECO:0007669"/>
    <property type="project" value="TreeGrafter"/>
</dbReference>
<name>A0A5A8DEC6_CAFRO</name>
<dbReference type="OrthoDB" id="5954824at2759"/>
<dbReference type="Pfam" id="PF10274">
    <property type="entry name" value="ParcG"/>
    <property type="match status" value="1"/>
</dbReference>
<protein>
    <recommendedName>
        <fullName evidence="1">Complex 1 LYR protein domain-containing protein</fullName>
    </recommendedName>
</protein>
<dbReference type="Proteomes" id="UP000322899">
    <property type="component" value="Unassembled WGS sequence"/>
</dbReference>
<evidence type="ECO:0000313" key="2">
    <source>
        <dbReference type="EMBL" id="KAA0163756.1"/>
    </source>
</evidence>
<evidence type="ECO:0000259" key="1">
    <source>
        <dbReference type="Pfam" id="PF05347"/>
    </source>
</evidence>